<sequence length="432" mass="47264">MSHDQLLISCHCGAARQTVMRSAQSGPSDANLCHCYACRHSTGLLCISYVSIQPPLSLSGLVSHTDETTRTSIATLHRYFCETCGCHVFRRWTPLFSSEAKDEDAEVEVWEVATGIIVGLAEVRQAADERNEEWKPLLKFAGHVNTASTRDGGLSSFLSHIETYRFEVRGDQGAPSITPLLAAQQESDIQGAGGNDVLEAHCYCKAIRFHITRPDASSRLPHSGFPDLTIPFATSPRELIANPHDEKWWLLPPGHANPSKYLAGTCACRSCRLTSGFEIQTWAFVPRSNIFFFPPASPPSHPPPSISLSPSPAPAATPKPIPLDFATLRNQGVPLKTYDSSPGVQREFCARCGATVFWHDRWRPDLADVSVGLLDAPEGARAESWLEWWCGRVSFEEEAGNGRTGEVARMAKGLVGSLAEGLRRWEGERAGG</sequence>
<dbReference type="Proteomes" id="UP001497680">
    <property type="component" value="Unassembled WGS sequence"/>
</dbReference>
<keyword evidence="2" id="KW-1185">Reference proteome</keyword>
<evidence type="ECO:0000313" key="1">
    <source>
        <dbReference type="EMBL" id="KAI6089325.1"/>
    </source>
</evidence>
<dbReference type="EMBL" id="MU394296">
    <property type="protein sequence ID" value="KAI6089325.1"/>
    <property type="molecule type" value="Genomic_DNA"/>
</dbReference>
<name>A0ACC0D9B7_9PEZI</name>
<protein>
    <submittedName>
        <fullName evidence="1">Uncharacterized protein</fullName>
    </submittedName>
</protein>
<accession>A0ACC0D9B7</accession>
<evidence type="ECO:0000313" key="2">
    <source>
        <dbReference type="Proteomes" id="UP001497680"/>
    </source>
</evidence>
<proteinExistence type="predicted"/>
<organism evidence="1 2">
    <name type="scientific">Hypoxylon rubiginosum</name>
    <dbReference type="NCBI Taxonomy" id="110542"/>
    <lineage>
        <taxon>Eukaryota</taxon>
        <taxon>Fungi</taxon>
        <taxon>Dikarya</taxon>
        <taxon>Ascomycota</taxon>
        <taxon>Pezizomycotina</taxon>
        <taxon>Sordariomycetes</taxon>
        <taxon>Xylariomycetidae</taxon>
        <taxon>Xylariales</taxon>
        <taxon>Hypoxylaceae</taxon>
        <taxon>Hypoxylon</taxon>
    </lineage>
</organism>
<gene>
    <name evidence="1" type="ORF">F4821DRAFT_61483</name>
</gene>
<comment type="caution">
    <text evidence="1">The sequence shown here is derived from an EMBL/GenBank/DDBJ whole genome shotgun (WGS) entry which is preliminary data.</text>
</comment>
<reference evidence="1 2" key="1">
    <citation type="journal article" date="2022" name="New Phytol.">
        <title>Ecological generalism drives hyperdiversity of secondary metabolite gene clusters in xylarialean endophytes.</title>
        <authorList>
            <person name="Franco M.E.E."/>
            <person name="Wisecaver J.H."/>
            <person name="Arnold A.E."/>
            <person name="Ju Y.M."/>
            <person name="Slot J.C."/>
            <person name="Ahrendt S."/>
            <person name="Moore L.P."/>
            <person name="Eastman K.E."/>
            <person name="Scott K."/>
            <person name="Konkel Z."/>
            <person name="Mondo S.J."/>
            <person name="Kuo A."/>
            <person name="Hayes R.D."/>
            <person name="Haridas S."/>
            <person name="Andreopoulos B."/>
            <person name="Riley R."/>
            <person name="LaButti K."/>
            <person name="Pangilinan J."/>
            <person name="Lipzen A."/>
            <person name="Amirebrahimi M."/>
            <person name="Yan J."/>
            <person name="Adam C."/>
            <person name="Keymanesh K."/>
            <person name="Ng V."/>
            <person name="Louie K."/>
            <person name="Northen T."/>
            <person name="Drula E."/>
            <person name="Henrissat B."/>
            <person name="Hsieh H.M."/>
            <person name="Youens-Clark K."/>
            <person name="Lutzoni F."/>
            <person name="Miadlikowska J."/>
            <person name="Eastwood D.C."/>
            <person name="Hamelin R.C."/>
            <person name="Grigoriev I.V."/>
            <person name="U'Ren J.M."/>
        </authorList>
    </citation>
    <scope>NUCLEOTIDE SEQUENCE [LARGE SCALE GENOMIC DNA]</scope>
    <source>
        <strain evidence="1 2">ER1909</strain>
    </source>
</reference>